<dbReference type="CDD" id="cd07043">
    <property type="entry name" value="STAS_anti-anti-sigma_factors"/>
    <property type="match status" value="1"/>
</dbReference>
<evidence type="ECO:0000256" key="2">
    <source>
        <dbReference type="RuleBase" id="RU003749"/>
    </source>
</evidence>
<dbReference type="InterPro" id="IPR002645">
    <property type="entry name" value="STAS_dom"/>
</dbReference>
<evidence type="ECO:0000259" key="3">
    <source>
        <dbReference type="PROSITE" id="PS50801"/>
    </source>
</evidence>
<evidence type="ECO:0000313" key="4">
    <source>
        <dbReference type="EMBL" id="AGA76914.1"/>
    </source>
</evidence>
<dbReference type="Proteomes" id="UP000010796">
    <property type="component" value="Chromosome"/>
</dbReference>
<dbReference type="HOGENOM" id="CLU_115403_9_3_10"/>
<evidence type="ECO:0000256" key="1">
    <source>
        <dbReference type="ARBA" id="ARBA00009013"/>
    </source>
</evidence>
<dbReference type="InterPro" id="IPR036513">
    <property type="entry name" value="STAS_dom_sf"/>
</dbReference>
<dbReference type="AlphaFoldDB" id="L0FSL4"/>
<dbReference type="SUPFAM" id="SSF52091">
    <property type="entry name" value="SpoIIaa-like"/>
    <property type="match status" value="1"/>
</dbReference>
<reference evidence="5" key="1">
    <citation type="submission" date="2012-02" db="EMBL/GenBank/DDBJ databases">
        <title>The complete genome of Echinicola vietnamensis DSM 17526.</title>
        <authorList>
            <person name="Lucas S."/>
            <person name="Copeland A."/>
            <person name="Lapidus A."/>
            <person name="Glavina del Rio T."/>
            <person name="Dalin E."/>
            <person name="Tice H."/>
            <person name="Bruce D."/>
            <person name="Goodwin L."/>
            <person name="Pitluck S."/>
            <person name="Peters L."/>
            <person name="Ovchinnikova G."/>
            <person name="Teshima H."/>
            <person name="Kyrpides N."/>
            <person name="Mavromatis K."/>
            <person name="Ivanova N."/>
            <person name="Brettin T."/>
            <person name="Detter J.C."/>
            <person name="Han C."/>
            <person name="Larimer F."/>
            <person name="Land M."/>
            <person name="Hauser L."/>
            <person name="Markowitz V."/>
            <person name="Cheng J.-F."/>
            <person name="Hugenholtz P."/>
            <person name="Woyke T."/>
            <person name="Wu D."/>
            <person name="Brambilla E."/>
            <person name="Klenk H.-P."/>
            <person name="Eisen J.A."/>
        </authorList>
    </citation>
    <scope>NUCLEOTIDE SEQUENCE [LARGE SCALE GENOMIC DNA]</scope>
    <source>
        <strain evidence="5">DSM 17526 / LMG 23754 / KMM 6221</strain>
    </source>
</reference>
<dbReference type="GO" id="GO:0043856">
    <property type="term" value="F:anti-sigma factor antagonist activity"/>
    <property type="evidence" value="ECO:0007669"/>
    <property type="project" value="InterPro"/>
</dbReference>
<dbReference type="Pfam" id="PF01740">
    <property type="entry name" value="STAS"/>
    <property type="match status" value="1"/>
</dbReference>
<dbReference type="EMBL" id="CP003346">
    <property type="protein sequence ID" value="AGA76914.1"/>
    <property type="molecule type" value="Genomic_DNA"/>
</dbReference>
<name>L0FSL4_ECHVK</name>
<protein>
    <recommendedName>
        <fullName evidence="2">Anti-sigma factor antagonist</fullName>
    </recommendedName>
</protein>
<sequence length="114" mass="12611">MLTISKKQEDNHMLLLLDGQVDASNSVELDEAIHEVVGQGHKKILVDGSELAYISSAGLGVFMSYLEEFEEQGIHFLIYGLSEKVANVFHILGLDQLITIKSSKEEALETIHEA</sequence>
<organism evidence="4 5">
    <name type="scientific">Echinicola vietnamensis (strain DSM 17526 / LMG 23754 / KMM 6221)</name>
    <dbReference type="NCBI Taxonomy" id="926556"/>
    <lineage>
        <taxon>Bacteria</taxon>
        <taxon>Pseudomonadati</taxon>
        <taxon>Bacteroidota</taxon>
        <taxon>Cytophagia</taxon>
        <taxon>Cytophagales</taxon>
        <taxon>Cyclobacteriaceae</taxon>
        <taxon>Echinicola</taxon>
    </lineage>
</organism>
<keyword evidence="5" id="KW-1185">Reference proteome</keyword>
<comment type="similarity">
    <text evidence="1 2">Belongs to the anti-sigma-factor antagonist family.</text>
</comment>
<dbReference type="KEGG" id="evi:Echvi_0636"/>
<dbReference type="STRING" id="926556.Echvi_0636"/>
<dbReference type="PATRIC" id="fig|926556.3.peg.630"/>
<dbReference type="NCBIfam" id="TIGR00377">
    <property type="entry name" value="ant_ant_sig"/>
    <property type="match status" value="1"/>
</dbReference>
<dbReference type="Gene3D" id="3.30.750.24">
    <property type="entry name" value="STAS domain"/>
    <property type="match status" value="1"/>
</dbReference>
<proteinExistence type="inferred from homology"/>
<dbReference type="PANTHER" id="PTHR33495">
    <property type="entry name" value="ANTI-SIGMA FACTOR ANTAGONIST TM_1081-RELATED-RELATED"/>
    <property type="match status" value="1"/>
</dbReference>
<dbReference type="OrthoDB" id="9795051at2"/>
<dbReference type="RefSeq" id="WP_015264480.1">
    <property type="nucleotide sequence ID" value="NC_019904.1"/>
</dbReference>
<accession>L0FSL4</accession>
<evidence type="ECO:0000313" key="5">
    <source>
        <dbReference type="Proteomes" id="UP000010796"/>
    </source>
</evidence>
<dbReference type="eggNOG" id="COG1366">
    <property type="taxonomic scope" value="Bacteria"/>
</dbReference>
<feature type="domain" description="STAS" evidence="3">
    <location>
        <begin position="2"/>
        <end position="114"/>
    </location>
</feature>
<gene>
    <name evidence="4" type="ordered locus">Echvi_0636</name>
</gene>
<dbReference type="PROSITE" id="PS50801">
    <property type="entry name" value="STAS"/>
    <property type="match status" value="1"/>
</dbReference>
<dbReference type="InterPro" id="IPR003658">
    <property type="entry name" value="Anti-sigma_ant"/>
</dbReference>